<keyword evidence="3 4" id="KW-0378">Hydrolase</keyword>
<gene>
    <name evidence="6" type="ORF">H6A12_03105</name>
</gene>
<dbReference type="GO" id="GO:0016020">
    <property type="term" value="C:membrane"/>
    <property type="evidence" value="ECO:0007669"/>
    <property type="project" value="GOC"/>
</dbReference>
<dbReference type="AlphaFoldDB" id="A0A938X3I6"/>
<comment type="similarity">
    <text evidence="1 4">Belongs to the glycosyl hydrolase 30 family.</text>
</comment>
<keyword evidence="7" id="KW-1185">Reference proteome</keyword>
<dbReference type="GO" id="GO:0004348">
    <property type="term" value="F:glucosylceramidase activity"/>
    <property type="evidence" value="ECO:0007669"/>
    <property type="project" value="InterPro"/>
</dbReference>
<comment type="caution">
    <text evidence="6">The sequence shown here is derived from an EMBL/GenBank/DDBJ whole genome shotgun (WGS) entry which is preliminary data.</text>
</comment>
<protein>
    <submittedName>
        <fullName evidence="6">Glycoside hydrolase family 30 protein</fullName>
    </submittedName>
</protein>
<dbReference type="GO" id="GO:0006680">
    <property type="term" value="P:glucosylceramide catabolic process"/>
    <property type="evidence" value="ECO:0007669"/>
    <property type="project" value="TreeGrafter"/>
</dbReference>
<evidence type="ECO:0000313" key="6">
    <source>
        <dbReference type="EMBL" id="MBM6920147.1"/>
    </source>
</evidence>
<dbReference type="InterPro" id="IPR017853">
    <property type="entry name" value="GH"/>
</dbReference>
<dbReference type="Pfam" id="PF02055">
    <property type="entry name" value="Glyco_hydro_30"/>
    <property type="match status" value="1"/>
</dbReference>
<dbReference type="InterPro" id="IPR001139">
    <property type="entry name" value="Glyco_hydro_30"/>
</dbReference>
<organism evidence="6 7">
    <name type="scientific">Merdimmobilis hominis</name>
    <dbReference type="NCBI Taxonomy" id="2897707"/>
    <lineage>
        <taxon>Bacteria</taxon>
        <taxon>Bacillati</taxon>
        <taxon>Bacillota</taxon>
        <taxon>Clostridia</taxon>
        <taxon>Eubacteriales</taxon>
        <taxon>Oscillospiraceae</taxon>
        <taxon>Merdimmobilis</taxon>
    </lineage>
</organism>
<dbReference type="PANTHER" id="PTHR11069:SF23">
    <property type="entry name" value="LYSOSOMAL ACID GLUCOSYLCERAMIDASE"/>
    <property type="match status" value="1"/>
</dbReference>
<evidence type="ECO:0000259" key="5">
    <source>
        <dbReference type="Pfam" id="PF02055"/>
    </source>
</evidence>
<evidence type="ECO:0000256" key="4">
    <source>
        <dbReference type="RuleBase" id="RU361188"/>
    </source>
</evidence>
<dbReference type="InterPro" id="IPR033453">
    <property type="entry name" value="Glyco_hydro_30_TIM-barrel"/>
</dbReference>
<dbReference type="PRINTS" id="PR00843">
    <property type="entry name" value="GLHYDRLASE30"/>
</dbReference>
<dbReference type="RefSeq" id="WP_204444661.1">
    <property type="nucleotide sequence ID" value="NZ_JACJKY010000004.1"/>
</dbReference>
<dbReference type="EMBL" id="JACJKY010000004">
    <property type="protein sequence ID" value="MBM6920147.1"/>
    <property type="molecule type" value="Genomic_DNA"/>
</dbReference>
<feature type="domain" description="Glycosyl hydrolase family 30 TIM-barrel" evidence="5">
    <location>
        <begin position="40"/>
        <end position="374"/>
    </location>
</feature>
<reference evidence="6" key="2">
    <citation type="journal article" date="2021" name="Sci. Rep.">
        <title>The distribution of antibiotic resistance genes in chicken gut microbiota commensals.</title>
        <authorList>
            <person name="Juricova H."/>
            <person name="Matiasovicova J."/>
            <person name="Kubasova T."/>
            <person name="Cejkova D."/>
            <person name="Rychlik I."/>
        </authorList>
    </citation>
    <scope>NUCLEOTIDE SEQUENCE</scope>
    <source>
        <strain evidence="6">An559</strain>
    </source>
</reference>
<sequence length="436" mass="50043">MNFTMYTTTKETPWKHVESMEKALCNTTLSLTGETDQVFEGFGGCFNELSQIAIETLPKEAQEEIYDALFSKDADGVQFDFCRLPIGASDYAERWYSHNETEGDYKMEHFSIERDEKYLIPYIQAAKKRNPALKLFASPWSPPTWMKTHKACNFGTLIQTDENLSAYALYFLKFVKAYEEKGLPIAQVHVQNEPMSTQKFPSCIWTGEEFARFIGKYLGPLFEKEHVDTKIWLGTLNGPESDHRMLYTRFNDYANLVLHDPDAERFVEGVSYQWAGKAAVAQTRRAFPEKKYIQSENECGDGQNTWEYARYIFEMFVHYITSGVCAYTYWNMVLPKEGESTWGWKQNSMITVSADKTVSFEHEYYVMKHFSRFVVPGAKRLVLSGHLSSNAVAFKNPDDTIVLTVQNPFARPLTFTFGGEVITLSPDSFNTIVLNA</sequence>
<evidence type="ECO:0000256" key="3">
    <source>
        <dbReference type="ARBA" id="ARBA00022801"/>
    </source>
</evidence>
<name>A0A938X3I6_9FIRM</name>
<reference evidence="6" key="1">
    <citation type="submission" date="2020-08" db="EMBL/GenBank/DDBJ databases">
        <authorList>
            <person name="Cejkova D."/>
            <person name="Kubasova T."/>
            <person name="Jahodarova E."/>
            <person name="Rychlik I."/>
        </authorList>
    </citation>
    <scope>NUCLEOTIDE SEQUENCE</scope>
    <source>
        <strain evidence="6">An559</strain>
    </source>
</reference>
<proteinExistence type="inferred from homology"/>
<dbReference type="SUPFAM" id="SSF51445">
    <property type="entry name" value="(Trans)glycosidases"/>
    <property type="match status" value="1"/>
</dbReference>
<accession>A0A938X3I6</accession>
<keyword evidence="4" id="KW-0326">Glycosidase</keyword>
<evidence type="ECO:0000313" key="7">
    <source>
        <dbReference type="Proteomes" id="UP000774750"/>
    </source>
</evidence>
<evidence type="ECO:0000256" key="2">
    <source>
        <dbReference type="ARBA" id="ARBA00022729"/>
    </source>
</evidence>
<evidence type="ECO:0000256" key="1">
    <source>
        <dbReference type="ARBA" id="ARBA00005382"/>
    </source>
</evidence>
<dbReference type="Proteomes" id="UP000774750">
    <property type="component" value="Unassembled WGS sequence"/>
</dbReference>
<keyword evidence="2" id="KW-0732">Signal</keyword>
<dbReference type="PANTHER" id="PTHR11069">
    <property type="entry name" value="GLUCOSYLCERAMIDASE"/>
    <property type="match status" value="1"/>
</dbReference>
<dbReference type="Gene3D" id="3.20.20.80">
    <property type="entry name" value="Glycosidases"/>
    <property type="match status" value="1"/>
</dbReference>